<dbReference type="GO" id="GO:0005829">
    <property type="term" value="C:cytosol"/>
    <property type="evidence" value="ECO:0007669"/>
    <property type="project" value="TreeGrafter"/>
</dbReference>
<dbReference type="SMART" id="SM00490">
    <property type="entry name" value="HELICc"/>
    <property type="match status" value="1"/>
</dbReference>
<dbReference type="RefSeq" id="WP_125942746.1">
    <property type="nucleotide sequence ID" value="NZ_PXZH01000001.1"/>
</dbReference>
<comment type="caution">
    <text evidence="8">The sequence shown here is derived from an EMBL/GenBank/DDBJ whole genome shotgun (WGS) entry which is preliminary data.</text>
</comment>
<dbReference type="PANTHER" id="PTHR47963">
    <property type="entry name" value="DEAD-BOX ATP-DEPENDENT RNA HELICASE 47, MITOCHONDRIAL"/>
    <property type="match status" value="1"/>
</dbReference>
<evidence type="ECO:0000256" key="1">
    <source>
        <dbReference type="ARBA" id="ARBA00022741"/>
    </source>
</evidence>
<proteinExistence type="predicted"/>
<dbReference type="GO" id="GO:0005840">
    <property type="term" value="C:ribosome"/>
    <property type="evidence" value="ECO:0007669"/>
    <property type="project" value="TreeGrafter"/>
</dbReference>
<name>A0A429Z8X5_9ENTE</name>
<keyword evidence="9" id="KW-1185">Reference proteome</keyword>
<dbReference type="Proteomes" id="UP000277864">
    <property type="component" value="Unassembled WGS sequence"/>
</dbReference>
<dbReference type="PANTHER" id="PTHR47963:SF7">
    <property type="entry name" value="ATP-DEPENDENT RNA HELICASE YFML-RELATED"/>
    <property type="match status" value="1"/>
</dbReference>
<evidence type="ECO:0000313" key="9">
    <source>
        <dbReference type="Proteomes" id="UP000277864"/>
    </source>
</evidence>
<dbReference type="GO" id="GO:0003724">
    <property type="term" value="F:RNA helicase activity"/>
    <property type="evidence" value="ECO:0007669"/>
    <property type="project" value="TreeGrafter"/>
</dbReference>
<keyword evidence="4" id="KW-0067">ATP-binding</keyword>
<evidence type="ECO:0000256" key="4">
    <source>
        <dbReference type="ARBA" id="ARBA00022840"/>
    </source>
</evidence>
<dbReference type="InterPro" id="IPR050547">
    <property type="entry name" value="DEAD_box_RNA_helicases"/>
</dbReference>
<keyword evidence="2" id="KW-0378">Hydrolase</keyword>
<dbReference type="PROSITE" id="PS51192">
    <property type="entry name" value="HELICASE_ATP_BIND_1"/>
    <property type="match status" value="1"/>
</dbReference>
<dbReference type="OrthoDB" id="9805696at2"/>
<dbReference type="SMART" id="SM00487">
    <property type="entry name" value="DEXDc"/>
    <property type="match status" value="1"/>
</dbReference>
<dbReference type="GO" id="GO:0009409">
    <property type="term" value="P:response to cold"/>
    <property type="evidence" value="ECO:0007669"/>
    <property type="project" value="TreeGrafter"/>
</dbReference>
<evidence type="ECO:0000259" key="6">
    <source>
        <dbReference type="PROSITE" id="PS51192"/>
    </source>
</evidence>
<evidence type="ECO:0000259" key="7">
    <source>
        <dbReference type="PROSITE" id="PS51194"/>
    </source>
</evidence>
<gene>
    <name evidence="8" type="ORF">C7P63_03370</name>
</gene>
<feature type="region of interest" description="Disordered" evidence="5">
    <location>
        <begin position="379"/>
        <end position="416"/>
    </location>
</feature>
<feature type="domain" description="Helicase ATP-binding" evidence="6">
    <location>
        <begin position="29"/>
        <end position="198"/>
    </location>
</feature>
<sequence length="416" mass="46730">MIKQLPQALKTIWTEQGYEKATPIQTELYEPLLAGVSVIGISPTGSGKTVAYLLPLLQRVKAGEGNQLLVLLPSQELAIQVTNVAKTWGDSLGLKIEQMIGGANKKRQIEKLKQKPEVIIGTVGRVSELMQDKKIKAHTIQSLVLDEADQLLQPTELQALGHIFKAIQRDTQLIAISATDTDIATLLEKQGATAIKRIDVTDKDTSRGNVTHGYLECPSRKRGELLRRFAHMEGMRGIVFFNQVQELGVVSDKLRFEGILHETLASDQNKMERQLALQGFETGKVPFLLTTDVAARGIDFQEVPVIIQYDVAFDKDIYTHRSGRTGRMGHSGYVLTFVGHEQEHYWHKLCTQLELQPTKFVTYKGSLLKEEDFIEMKEQGQIVQEKTNKKTKKKNRKDKGAPKSKHKQGKKKNKKV</sequence>
<dbReference type="CDD" id="cd00268">
    <property type="entry name" value="DEADc"/>
    <property type="match status" value="1"/>
</dbReference>
<dbReference type="SUPFAM" id="SSF52540">
    <property type="entry name" value="P-loop containing nucleoside triphosphate hydrolases"/>
    <property type="match status" value="1"/>
</dbReference>
<dbReference type="GO" id="GO:0033592">
    <property type="term" value="F:RNA strand annealing activity"/>
    <property type="evidence" value="ECO:0007669"/>
    <property type="project" value="TreeGrafter"/>
</dbReference>
<accession>A0A429Z8X5</accession>
<dbReference type="GO" id="GO:0016787">
    <property type="term" value="F:hydrolase activity"/>
    <property type="evidence" value="ECO:0007669"/>
    <property type="project" value="UniProtKB-KW"/>
</dbReference>
<dbReference type="InterPro" id="IPR014001">
    <property type="entry name" value="Helicase_ATP-bd"/>
</dbReference>
<feature type="compositionally biased region" description="Basic residues" evidence="5">
    <location>
        <begin position="389"/>
        <end position="416"/>
    </location>
</feature>
<evidence type="ECO:0000256" key="5">
    <source>
        <dbReference type="SAM" id="MobiDB-lite"/>
    </source>
</evidence>
<organism evidence="8 9">
    <name type="scientific">Vagococcus humatus</name>
    <dbReference type="NCBI Taxonomy" id="1889241"/>
    <lineage>
        <taxon>Bacteria</taxon>
        <taxon>Bacillati</taxon>
        <taxon>Bacillota</taxon>
        <taxon>Bacilli</taxon>
        <taxon>Lactobacillales</taxon>
        <taxon>Enterococcaceae</taxon>
        <taxon>Vagococcus</taxon>
    </lineage>
</organism>
<feature type="domain" description="Helicase C-terminal" evidence="7">
    <location>
        <begin position="224"/>
        <end position="374"/>
    </location>
</feature>
<reference evidence="8 9" key="1">
    <citation type="submission" date="2018-03" db="EMBL/GenBank/DDBJ databases">
        <authorList>
            <person name="Gulvik C.A."/>
        </authorList>
    </citation>
    <scope>NUCLEOTIDE SEQUENCE [LARGE SCALE GENOMIC DNA]</scope>
    <source>
        <strain evidence="8 9">JCM 31581</strain>
    </source>
</reference>
<dbReference type="CDD" id="cd18787">
    <property type="entry name" value="SF2_C_DEAD"/>
    <property type="match status" value="1"/>
</dbReference>
<evidence type="ECO:0000256" key="3">
    <source>
        <dbReference type="ARBA" id="ARBA00022806"/>
    </source>
</evidence>
<dbReference type="InterPro" id="IPR027417">
    <property type="entry name" value="P-loop_NTPase"/>
</dbReference>
<keyword evidence="3 8" id="KW-0347">Helicase</keyword>
<dbReference type="PROSITE" id="PS51194">
    <property type="entry name" value="HELICASE_CTER"/>
    <property type="match status" value="1"/>
</dbReference>
<keyword evidence="1" id="KW-0547">Nucleotide-binding</keyword>
<dbReference type="InterPro" id="IPR044742">
    <property type="entry name" value="DEAD/DEAH_RhlB"/>
</dbReference>
<dbReference type="AlphaFoldDB" id="A0A429Z8X5"/>
<evidence type="ECO:0000256" key="2">
    <source>
        <dbReference type="ARBA" id="ARBA00022801"/>
    </source>
</evidence>
<dbReference type="Gene3D" id="3.40.50.300">
    <property type="entry name" value="P-loop containing nucleotide triphosphate hydrolases"/>
    <property type="match status" value="2"/>
</dbReference>
<dbReference type="EMBL" id="PXZH01000001">
    <property type="protein sequence ID" value="RST90132.1"/>
    <property type="molecule type" value="Genomic_DNA"/>
</dbReference>
<dbReference type="Pfam" id="PF00270">
    <property type="entry name" value="DEAD"/>
    <property type="match status" value="1"/>
</dbReference>
<dbReference type="Pfam" id="PF00271">
    <property type="entry name" value="Helicase_C"/>
    <property type="match status" value="1"/>
</dbReference>
<dbReference type="GO" id="GO:0005524">
    <property type="term" value="F:ATP binding"/>
    <property type="evidence" value="ECO:0007669"/>
    <property type="project" value="UniProtKB-KW"/>
</dbReference>
<evidence type="ECO:0000313" key="8">
    <source>
        <dbReference type="EMBL" id="RST90132.1"/>
    </source>
</evidence>
<protein>
    <submittedName>
        <fullName evidence="8">ATP-dependent helicase</fullName>
    </submittedName>
</protein>
<dbReference type="InterPro" id="IPR011545">
    <property type="entry name" value="DEAD/DEAH_box_helicase_dom"/>
</dbReference>
<dbReference type="InterPro" id="IPR001650">
    <property type="entry name" value="Helicase_C-like"/>
</dbReference>